<feature type="transmembrane region" description="Helical" evidence="1">
    <location>
        <begin position="209"/>
        <end position="228"/>
    </location>
</feature>
<sequence length="295" mass="32761">MSTQYLTLAGVGKNDWWRYLVSIILIVFFWQVIGALPLGALVIVLMGDNDPTTNVELDPLKFEGVDSIWPYLAINFTILGMLLGLFLAVRFIHKRYLRTVVTPLEQVDWRRLLLGFGVFLLLIASATLIEALFKPGEYAVSFDARQFLLFLPVALVVTPLQAAAEELLFRGYLMQGMGLLTRSKAVPVLGSSLLFMAAHLTNPEMVEDVYLVPVLYFLLALFLAVITIKSNSLELAIGVHAANNLFAVLVMNYENSALPAPSIFTANAIDPLASLVSFVVVASAFYWIVFVWRKV</sequence>
<dbReference type="PANTHER" id="PTHR39430">
    <property type="entry name" value="MEMBRANE-ASSOCIATED PROTEASE-RELATED"/>
    <property type="match status" value="1"/>
</dbReference>
<evidence type="ECO:0000313" key="4">
    <source>
        <dbReference type="Proteomes" id="UP000005317"/>
    </source>
</evidence>
<evidence type="ECO:0000313" key="3">
    <source>
        <dbReference type="EMBL" id="EIJ36399.1"/>
    </source>
</evidence>
<evidence type="ECO:0000256" key="1">
    <source>
        <dbReference type="SAM" id="Phobius"/>
    </source>
</evidence>
<evidence type="ECO:0000259" key="2">
    <source>
        <dbReference type="Pfam" id="PF02517"/>
    </source>
</evidence>
<dbReference type="Pfam" id="PF02517">
    <property type="entry name" value="Rce1-like"/>
    <property type="match status" value="1"/>
</dbReference>
<keyword evidence="1" id="KW-1133">Transmembrane helix</keyword>
<gene>
    <name evidence="3" type="ORF">Thini_3899</name>
</gene>
<dbReference type="OrthoDB" id="2680086at2"/>
<dbReference type="GO" id="GO:0004175">
    <property type="term" value="F:endopeptidase activity"/>
    <property type="evidence" value="ECO:0007669"/>
    <property type="project" value="UniProtKB-ARBA"/>
</dbReference>
<feature type="transmembrane region" description="Helical" evidence="1">
    <location>
        <begin position="20"/>
        <end position="47"/>
    </location>
</feature>
<feature type="transmembrane region" description="Helical" evidence="1">
    <location>
        <begin position="67"/>
        <end position="92"/>
    </location>
</feature>
<protein>
    <submittedName>
        <fullName evidence="3">Abortive infection protein</fullName>
    </submittedName>
</protein>
<feature type="transmembrane region" description="Helical" evidence="1">
    <location>
        <begin position="112"/>
        <end position="133"/>
    </location>
</feature>
<accession>A0A656HM65</accession>
<keyword evidence="1" id="KW-0472">Membrane</keyword>
<feature type="transmembrane region" description="Helical" evidence="1">
    <location>
        <begin position="273"/>
        <end position="292"/>
    </location>
</feature>
<dbReference type="PANTHER" id="PTHR39430:SF1">
    <property type="entry name" value="PROTEASE"/>
    <property type="match status" value="1"/>
</dbReference>
<proteinExistence type="predicted"/>
<keyword evidence="1" id="KW-0812">Transmembrane</keyword>
<organism evidence="3 4">
    <name type="scientific">Thiothrix nivea (strain ATCC 35100 / DSM 5205 / JP2)</name>
    <dbReference type="NCBI Taxonomy" id="870187"/>
    <lineage>
        <taxon>Bacteria</taxon>
        <taxon>Pseudomonadati</taxon>
        <taxon>Pseudomonadota</taxon>
        <taxon>Gammaproteobacteria</taxon>
        <taxon>Thiotrichales</taxon>
        <taxon>Thiotrichaceae</taxon>
        <taxon>Thiothrix</taxon>
    </lineage>
</organism>
<keyword evidence="4" id="KW-1185">Reference proteome</keyword>
<dbReference type="Proteomes" id="UP000005317">
    <property type="component" value="Unassembled WGS sequence"/>
</dbReference>
<dbReference type="GO" id="GO:0080120">
    <property type="term" value="P:CAAX-box protein maturation"/>
    <property type="evidence" value="ECO:0007669"/>
    <property type="project" value="UniProtKB-ARBA"/>
</dbReference>
<feature type="transmembrane region" description="Helical" evidence="1">
    <location>
        <begin position="145"/>
        <end position="164"/>
    </location>
</feature>
<dbReference type="EMBL" id="JH651384">
    <property type="protein sequence ID" value="EIJ36399.1"/>
    <property type="molecule type" value="Genomic_DNA"/>
</dbReference>
<reference evidence="4" key="1">
    <citation type="journal article" date="2011" name="Stand. Genomic Sci.">
        <title>Genome sequence of the filamentous, gliding Thiothrix nivea neotype strain (JP2(T)).</title>
        <authorList>
            <person name="Lapidus A."/>
            <person name="Nolan M."/>
            <person name="Lucas S."/>
            <person name="Glavina Del Rio T."/>
            <person name="Tice H."/>
            <person name="Cheng J.F."/>
            <person name="Tapia R."/>
            <person name="Han C."/>
            <person name="Goodwin L."/>
            <person name="Pitluck S."/>
            <person name="Liolios K."/>
            <person name="Pagani I."/>
            <person name="Ivanova N."/>
            <person name="Huntemann M."/>
            <person name="Mavromatis K."/>
            <person name="Mikhailova N."/>
            <person name="Pati A."/>
            <person name="Chen A."/>
            <person name="Palaniappan K."/>
            <person name="Land M."/>
            <person name="Brambilla E.M."/>
            <person name="Rohde M."/>
            <person name="Abt B."/>
            <person name="Verbarg S."/>
            <person name="Goker M."/>
            <person name="Bristow J."/>
            <person name="Eisen J.A."/>
            <person name="Markowitz V."/>
            <person name="Hugenholtz P."/>
            <person name="Kyrpides N.C."/>
            <person name="Klenk H.P."/>
            <person name="Woyke T."/>
        </authorList>
    </citation>
    <scope>NUCLEOTIDE SEQUENCE [LARGE SCALE GENOMIC DNA]</scope>
    <source>
        <strain evidence="4">ATCC 35100 / DSM 5205 / JP2</strain>
    </source>
</reference>
<name>A0A656HM65_THINJ</name>
<dbReference type="InterPro" id="IPR003675">
    <property type="entry name" value="Rce1/LyrA-like_dom"/>
</dbReference>
<dbReference type="AlphaFoldDB" id="A0A656HM65"/>
<dbReference type="RefSeq" id="WP_002710273.1">
    <property type="nucleotide sequence ID" value="NZ_JH651384.1"/>
</dbReference>
<feature type="domain" description="CAAX prenyl protease 2/Lysostaphin resistance protein A-like" evidence="2">
    <location>
        <begin position="150"/>
        <end position="246"/>
    </location>
</feature>